<keyword evidence="2" id="KW-1185">Reference proteome</keyword>
<dbReference type="RefSeq" id="WP_034858694.1">
    <property type="nucleotide sequence ID" value="NZ_AJQT01000109.1"/>
</dbReference>
<dbReference type="EMBL" id="CP023067">
    <property type="protein sequence ID" value="ASY62513.1"/>
    <property type="molecule type" value="Genomic_DNA"/>
</dbReference>
<name>A0A249P9A0_9HYPH</name>
<protein>
    <submittedName>
        <fullName evidence="1">Uncharacterized protein</fullName>
    </submittedName>
</protein>
<dbReference type="KEGG" id="esj:SJ05684_c10560"/>
<dbReference type="AlphaFoldDB" id="A0A249P9A0"/>
<accession>A0A249P9A0</accession>
<evidence type="ECO:0000313" key="1">
    <source>
        <dbReference type="EMBL" id="ASY62513.1"/>
    </source>
</evidence>
<reference evidence="1 2" key="1">
    <citation type="submission" date="2017-08" db="EMBL/GenBank/DDBJ databases">
        <title>Multipartite genome sequences of Sinorhizobium species nodulating soybeans.</title>
        <authorList>
            <person name="Tian C.F."/>
        </authorList>
    </citation>
    <scope>NUCLEOTIDE SEQUENCE [LARGE SCALE GENOMIC DNA]</scope>
    <source>
        <strain evidence="1 2">CCBAU 05684</strain>
    </source>
</reference>
<dbReference type="STRING" id="716928.GCA_000261485_04821"/>
<gene>
    <name evidence="1" type="ORF">SJ05684_c10560</name>
</gene>
<organism evidence="1 2">
    <name type="scientific">Sinorhizobium sojae CCBAU 05684</name>
    <dbReference type="NCBI Taxonomy" id="716928"/>
    <lineage>
        <taxon>Bacteria</taxon>
        <taxon>Pseudomonadati</taxon>
        <taxon>Pseudomonadota</taxon>
        <taxon>Alphaproteobacteria</taxon>
        <taxon>Hyphomicrobiales</taxon>
        <taxon>Rhizobiaceae</taxon>
        <taxon>Sinorhizobium/Ensifer group</taxon>
        <taxon>Sinorhizobium</taxon>
    </lineage>
</organism>
<sequence length="64" mass="7235">MIHESDDWPDWQDVGKRVEVELEDGRTVTGLLNADTAGSDNPIFEIETADGAFPFGYPVRWRVI</sequence>
<proteinExistence type="predicted"/>
<evidence type="ECO:0000313" key="2">
    <source>
        <dbReference type="Proteomes" id="UP000217211"/>
    </source>
</evidence>
<dbReference type="Proteomes" id="UP000217211">
    <property type="component" value="Chromosome"/>
</dbReference>